<accession>L0DY33</accession>
<keyword evidence="3" id="KW-1185">Reference proteome</keyword>
<dbReference type="KEGG" id="tni:TVNIR_1625"/>
<dbReference type="RefSeq" id="WP_015258419.1">
    <property type="nucleotide sequence ID" value="NC_019902.2"/>
</dbReference>
<feature type="region of interest" description="Disordered" evidence="1">
    <location>
        <begin position="74"/>
        <end position="118"/>
    </location>
</feature>
<dbReference type="Proteomes" id="UP000010809">
    <property type="component" value="Chromosome"/>
</dbReference>
<dbReference type="PATRIC" id="fig|1255043.3.peg.1644"/>
<reference evidence="2" key="1">
    <citation type="submission" date="2015-12" db="EMBL/GenBank/DDBJ databases">
        <authorList>
            <person name="Tikhonova T.V."/>
            <person name="Pavlov A.R."/>
            <person name="Beletsky A.V."/>
            <person name="Mardanov A.V."/>
            <person name="Sorokin D.Y."/>
            <person name="Ravin N.V."/>
            <person name="Popov V.O."/>
        </authorList>
    </citation>
    <scope>NUCLEOTIDE SEQUENCE</scope>
    <source>
        <strain evidence="2">DSM 14787</strain>
    </source>
</reference>
<dbReference type="EMBL" id="CP003989">
    <property type="protein sequence ID" value="AGA33291.1"/>
    <property type="molecule type" value="Genomic_DNA"/>
</dbReference>
<proteinExistence type="predicted"/>
<dbReference type="AlphaFoldDB" id="L0DY33"/>
<evidence type="ECO:0000313" key="3">
    <source>
        <dbReference type="Proteomes" id="UP000010809"/>
    </source>
</evidence>
<evidence type="ECO:0000313" key="2">
    <source>
        <dbReference type="EMBL" id="AGA33291.1"/>
    </source>
</evidence>
<sequence>MYRLFPRANPVDIAYVSLYKTRDHRLFGDMCIRPVLIFAGACIHDAAYVRIGIKQAQEVLKRHNGEVVIKRVRSGSARRCRHRDHPGTVMPETLTGNDHEQGFPDPALMPPDTRESPR</sequence>
<feature type="compositionally biased region" description="Basic residues" evidence="1">
    <location>
        <begin position="74"/>
        <end position="84"/>
    </location>
</feature>
<gene>
    <name evidence="2" type="ordered locus">TVNIR_1625</name>
</gene>
<name>L0DY33_THIND</name>
<evidence type="ECO:0000256" key="1">
    <source>
        <dbReference type="SAM" id="MobiDB-lite"/>
    </source>
</evidence>
<organism evidence="2 3">
    <name type="scientific">Thioalkalivibrio nitratireducens (strain DSM 14787 / UNIQEM 213 / ALEN2)</name>
    <dbReference type="NCBI Taxonomy" id="1255043"/>
    <lineage>
        <taxon>Bacteria</taxon>
        <taxon>Pseudomonadati</taxon>
        <taxon>Pseudomonadota</taxon>
        <taxon>Gammaproteobacteria</taxon>
        <taxon>Chromatiales</taxon>
        <taxon>Ectothiorhodospiraceae</taxon>
        <taxon>Thioalkalivibrio</taxon>
    </lineage>
</organism>
<protein>
    <submittedName>
        <fullName evidence="2">Uncharacterized protein</fullName>
    </submittedName>
</protein>
<dbReference type="STRING" id="1255043.TVNIR_1625"/>
<dbReference type="HOGENOM" id="CLU_2072078_0_0_6"/>